<dbReference type="InterPro" id="IPR019410">
    <property type="entry name" value="Methyltransf_16"/>
</dbReference>
<dbReference type="OrthoDB" id="413520at2759"/>
<dbReference type="PANTHER" id="PTHR14614:SF132">
    <property type="entry name" value="PROTEIN-LYSINE METHYLTRANSFERASE C42C1.13"/>
    <property type="match status" value="1"/>
</dbReference>
<dbReference type="AlphaFoldDB" id="A0A3D8T5M1"/>
<dbReference type="GeneID" id="38111558"/>
<dbReference type="GO" id="GO:0008757">
    <property type="term" value="F:S-adenosylmethionine-dependent methyltransferase activity"/>
    <property type="evidence" value="ECO:0007669"/>
    <property type="project" value="UniProtKB-ARBA"/>
</dbReference>
<comment type="caution">
    <text evidence="1">The sequence shown here is derived from an EMBL/GenBank/DDBJ whole genome shotgun (WGS) entry which is preliminary data.</text>
</comment>
<dbReference type="Pfam" id="PF10294">
    <property type="entry name" value="Methyltransf_16"/>
    <property type="match status" value="1"/>
</dbReference>
<dbReference type="PANTHER" id="PTHR14614">
    <property type="entry name" value="HEPATOCELLULAR CARCINOMA-ASSOCIATED ANTIGEN"/>
    <property type="match status" value="1"/>
</dbReference>
<protein>
    <submittedName>
        <fullName evidence="1">Uncharacterized protein</fullName>
    </submittedName>
</protein>
<dbReference type="Gene3D" id="3.40.50.150">
    <property type="entry name" value="Vaccinia Virus protein VP39"/>
    <property type="match status" value="1"/>
</dbReference>
<reference evidence="1 2" key="1">
    <citation type="journal article" date="2018" name="IMA Fungus">
        <title>IMA Genome-F 9: Draft genome sequence of Annulohypoxylon stygium, Aspergillus mulundensis, Berkeleyomyces basicola (syn. Thielaviopsis basicola), Ceratocystis smalleyi, two Cercospora beticola strains, Coleophoma cylindrospora, Fusarium fracticaudum, Phialophora cf. hyalina, and Morchella septimelata.</title>
        <authorList>
            <person name="Wingfield B.D."/>
            <person name="Bills G.F."/>
            <person name="Dong Y."/>
            <person name="Huang W."/>
            <person name="Nel W.J."/>
            <person name="Swalarsk-Parry B.S."/>
            <person name="Vaghefi N."/>
            <person name="Wilken P.M."/>
            <person name="An Z."/>
            <person name="de Beer Z.W."/>
            <person name="De Vos L."/>
            <person name="Chen L."/>
            <person name="Duong T.A."/>
            <person name="Gao Y."/>
            <person name="Hammerbacher A."/>
            <person name="Kikkert J.R."/>
            <person name="Li Y."/>
            <person name="Li H."/>
            <person name="Li K."/>
            <person name="Li Q."/>
            <person name="Liu X."/>
            <person name="Ma X."/>
            <person name="Naidoo K."/>
            <person name="Pethybridge S.J."/>
            <person name="Sun J."/>
            <person name="Steenkamp E.T."/>
            <person name="van der Nest M.A."/>
            <person name="van Wyk S."/>
            <person name="Wingfield M.J."/>
            <person name="Xiong C."/>
            <person name="Yue Q."/>
            <person name="Zhang X."/>
        </authorList>
    </citation>
    <scope>NUCLEOTIDE SEQUENCE [LARGE SCALE GENOMIC DNA]</scope>
    <source>
        <strain evidence="1 2">DSM 5745</strain>
    </source>
</reference>
<keyword evidence="2" id="KW-1185">Reference proteome</keyword>
<dbReference type="RefSeq" id="XP_026609049.1">
    <property type="nucleotide sequence ID" value="XM_026743204.1"/>
</dbReference>
<dbReference type="STRING" id="1810919.A0A3D8T5M1"/>
<dbReference type="CDD" id="cd02440">
    <property type="entry name" value="AdoMet_MTases"/>
    <property type="match status" value="1"/>
</dbReference>
<accession>A0A3D8T5M1</accession>
<evidence type="ECO:0000313" key="2">
    <source>
        <dbReference type="Proteomes" id="UP000256690"/>
    </source>
</evidence>
<dbReference type="InterPro" id="IPR029063">
    <property type="entry name" value="SAM-dependent_MTases_sf"/>
</dbReference>
<name>A0A3D8T5M1_9EURO</name>
<dbReference type="EMBL" id="PVWQ01000001">
    <property type="protein sequence ID" value="RDW93866.1"/>
    <property type="molecule type" value="Genomic_DNA"/>
</dbReference>
<evidence type="ECO:0000313" key="1">
    <source>
        <dbReference type="EMBL" id="RDW93866.1"/>
    </source>
</evidence>
<organism evidence="1 2">
    <name type="scientific">Aspergillus mulundensis</name>
    <dbReference type="NCBI Taxonomy" id="1810919"/>
    <lineage>
        <taxon>Eukaryota</taxon>
        <taxon>Fungi</taxon>
        <taxon>Dikarya</taxon>
        <taxon>Ascomycota</taxon>
        <taxon>Pezizomycotina</taxon>
        <taxon>Eurotiomycetes</taxon>
        <taxon>Eurotiomycetidae</taxon>
        <taxon>Eurotiales</taxon>
        <taxon>Aspergillaceae</taxon>
        <taxon>Aspergillus</taxon>
        <taxon>Aspergillus subgen. Nidulantes</taxon>
    </lineage>
</organism>
<sequence length="361" mass="40085">MVYYIRYLKAPRLQKQKTGSISASALICITTDLGDAFLSQDVDLLVTLHPAQAENKILCQERVQWHGGKRELPITLGPLPAGISQLSMIMKVTASKSTSTSSDPLMDQQNIPLVLSCWSTSFGGRQSLIAEKLIERRFRVNQSVELSIWEETGNSIARHIWDAAIASVMYLQQILARDPKSANPVLQKILQSERGSSLNVIELGSGCGIVGIALADLLPQCSVLLTDLDEVEEIITKNIEAAKPAHASKIQYRPLDWEEELPDDLFDTPSVDLVLVSDCTYNADSLPALVSVLGRLVKLSPDAVILVALKRRHESESIFFDLMQSAGLEDLNSHHMELPSQHEQWDEIELHCYGRRSQHVI</sequence>
<dbReference type="GO" id="GO:0005829">
    <property type="term" value="C:cytosol"/>
    <property type="evidence" value="ECO:0007669"/>
    <property type="project" value="TreeGrafter"/>
</dbReference>
<proteinExistence type="predicted"/>
<gene>
    <name evidence="1" type="ORF">DSM5745_01188</name>
</gene>
<dbReference type="Proteomes" id="UP000256690">
    <property type="component" value="Unassembled WGS sequence"/>
</dbReference>
<dbReference type="SUPFAM" id="SSF53335">
    <property type="entry name" value="S-adenosyl-L-methionine-dependent methyltransferases"/>
    <property type="match status" value="1"/>
</dbReference>